<comment type="caution">
    <text evidence="1">The sequence shown here is derived from an EMBL/GenBank/DDBJ whole genome shotgun (WGS) entry which is preliminary data.</text>
</comment>
<sequence>VDNEQRKVQELLRGNISDEIEELLRAGNYNLIEPIFKNNNQVFVEKMRQIIIETFSGRQNVAQFLNNRRLGIKQPMNRQIVPIDH</sequence>
<protein>
    <submittedName>
        <fullName evidence="1">Uncharacterized protein</fullName>
    </submittedName>
</protein>
<reference evidence="1" key="1">
    <citation type="journal article" date="2014" name="Front. Microbiol.">
        <title>High frequency of phylogenetically diverse reductive dehalogenase-homologous genes in deep subseafloor sedimentary metagenomes.</title>
        <authorList>
            <person name="Kawai M."/>
            <person name="Futagami T."/>
            <person name="Toyoda A."/>
            <person name="Takaki Y."/>
            <person name="Nishi S."/>
            <person name="Hori S."/>
            <person name="Arai W."/>
            <person name="Tsubouchi T."/>
            <person name="Morono Y."/>
            <person name="Uchiyama I."/>
            <person name="Ito T."/>
            <person name="Fujiyama A."/>
            <person name="Inagaki F."/>
            <person name="Takami H."/>
        </authorList>
    </citation>
    <scope>NUCLEOTIDE SEQUENCE</scope>
    <source>
        <strain evidence="1">Expedition CK06-06</strain>
    </source>
</reference>
<evidence type="ECO:0000313" key="1">
    <source>
        <dbReference type="EMBL" id="GAF94594.1"/>
    </source>
</evidence>
<accession>X0TMX6</accession>
<dbReference type="EMBL" id="BARS01017134">
    <property type="protein sequence ID" value="GAF94594.1"/>
    <property type="molecule type" value="Genomic_DNA"/>
</dbReference>
<gene>
    <name evidence="1" type="ORF">S01H1_28067</name>
</gene>
<feature type="non-terminal residue" evidence="1">
    <location>
        <position position="1"/>
    </location>
</feature>
<organism evidence="1">
    <name type="scientific">marine sediment metagenome</name>
    <dbReference type="NCBI Taxonomy" id="412755"/>
    <lineage>
        <taxon>unclassified sequences</taxon>
        <taxon>metagenomes</taxon>
        <taxon>ecological metagenomes</taxon>
    </lineage>
</organism>
<proteinExistence type="predicted"/>
<dbReference type="AlphaFoldDB" id="X0TMX6"/>
<name>X0TMX6_9ZZZZ</name>